<proteinExistence type="predicted"/>
<organism evidence="4 5">
    <name type="scientific">Emiliania huxleyi (strain CCMP1516)</name>
    <dbReference type="NCBI Taxonomy" id="280463"/>
    <lineage>
        <taxon>Eukaryota</taxon>
        <taxon>Haptista</taxon>
        <taxon>Haptophyta</taxon>
        <taxon>Prymnesiophyceae</taxon>
        <taxon>Isochrysidales</taxon>
        <taxon>Noelaerhabdaceae</taxon>
        <taxon>Emiliania</taxon>
    </lineage>
</organism>
<dbReference type="InterPro" id="IPR036291">
    <property type="entry name" value="NAD(P)-bd_dom_sf"/>
</dbReference>
<dbReference type="InterPro" id="IPR032675">
    <property type="entry name" value="LRR_dom_sf"/>
</dbReference>
<dbReference type="InterPro" id="IPR027038">
    <property type="entry name" value="RanGap"/>
</dbReference>
<dbReference type="Gene3D" id="3.80.10.10">
    <property type="entry name" value="Ribonuclease Inhibitor"/>
    <property type="match status" value="2"/>
</dbReference>
<protein>
    <submittedName>
        <fullName evidence="4">Uncharacterized protein</fullName>
    </submittedName>
</protein>
<keyword evidence="5" id="KW-1185">Reference proteome</keyword>
<dbReference type="PaxDb" id="2903-EOD20733"/>
<keyword evidence="1" id="KW-0343">GTPase activation</keyword>
<dbReference type="Pfam" id="PF13516">
    <property type="entry name" value="LRR_6"/>
    <property type="match status" value="4"/>
</dbReference>
<dbReference type="InterPro" id="IPR001611">
    <property type="entry name" value="Leu-rich_rpt"/>
</dbReference>
<dbReference type="GeneID" id="17266276"/>
<keyword evidence="2" id="KW-0433">Leucine-rich repeat</keyword>
<dbReference type="AlphaFoldDB" id="A0A0D3JB48"/>
<evidence type="ECO:0000313" key="5">
    <source>
        <dbReference type="Proteomes" id="UP000013827"/>
    </source>
</evidence>
<dbReference type="Pfam" id="PF00106">
    <property type="entry name" value="adh_short"/>
    <property type="match status" value="1"/>
</dbReference>
<dbReference type="Gene3D" id="3.40.50.720">
    <property type="entry name" value="NAD(P)-binding Rossmann-like Domain"/>
    <property type="match status" value="1"/>
</dbReference>
<dbReference type="HOGENOM" id="CLU_315340_0_0_1"/>
<evidence type="ECO:0000313" key="4">
    <source>
        <dbReference type="EnsemblProtists" id="EOD20733"/>
    </source>
</evidence>
<dbReference type="PANTHER" id="PTHR24113">
    <property type="entry name" value="RAN GTPASE-ACTIVATING PROTEIN 1"/>
    <property type="match status" value="1"/>
</dbReference>
<evidence type="ECO:0000256" key="2">
    <source>
        <dbReference type="ARBA" id="ARBA00022614"/>
    </source>
</evidence>
<sequence length="927" mass="97699">MGCSASSQSPNVSVALANDGAMTESASLASAHQPYFSPDALLDSVESGAVWPLKGSYIVKLHQDGGKLARRQDLPKEAFWTASELRKLVEKVGVHQHLVHGEIGWGLLFVALSYRWLTQPHPDPDGHHLERVAKAASLYLKKDDEWGSPLVALFQAAGLGVPDFALFWDFGSLVQKGPPTVEGGPLVERTPDEVPLFKAGLAALPVWYGHSFSVVWMQTELPDGFAKTMRESHPPLAETYEDSGWCFVEFAMTGALKMGNRRLDLGQAKLGRTTPDVFTYGGGWVPETKLDSVCAATRDPPMTPDDFCVALETKLFTSGADSDVVKTIYSSFFDGAVPAAKKLHFSDVSWGDAAAAGSKMRRLASVLPRFAALTALDLSKNSLGSEGGTLLGDELRRRHQLGGAAVPLRRLTVTGTYDRVNIDHDGATKLAEAVLACSSLEHLGPVPAMELRMGRTTALELENRGLGPTEGVALGGLLKAAAGLKTLVLAQNKIGDIGAIRIADGIRTHRALVTLSLEDCSIGADGAIALGDALMSAWSLKALLLAQNQIGDQGARAIGEGLKTNRALETIGLEGCGIGADGGTALASGLAANAGALRACDLWRNERMGDAAEQLLRGAVAGRTSFELVLPSRALTASGVPRGEKVLVLTGATGEIGGAIARGILKAHLKVLVADLAVPASVAACCARIRRDFPRVDVLINCAAVASKTRVRVDCLGRRFEDDAGAAGGAAAAACSDGLPPQTSASVDAEDGLELQFATNVLGGFVLMRELLPAFSRGARVVLVASQLANGLKLDDLQSRTLRPYHPIAVYSACKQAVRMLAAEAPTHGFRDAGVSVSACHPGVVTSELLTILGIATGPDRAEMAAQTPLKLALDTPPPESGTYHVDKKRHPCKFAKDGRARAELWRKCDELANKCIAIGGESKLHA</sequence>
<accession>A0A0D3JB48</accession>
<dbReference type="SMART" id="SM00368">
    <property type="entry name" value="LRR_RI"/>
    <property type="match status" value="5"/>
</dbReference>
<dbReference type="GO" id="GO:0031267">
    <property type="term" value="F:small GTPase binding"/>
    <property type="evidence" value="ECO:0007669"/>
    <property type="project" value="TreeGrafter"/>
</dbReference>
<dbReference type="GO" id="GO:0048471">
    <property type="term" value="C:perinuclear region of cytoplasm"/>
    <property type="evidence" value="ECO:0007669"/>
    <property type="project" value="TreeGrafter"/>
</dbReference>
<evidence type="ECO:0000256" key="3">
    <source>
        <dbReference type="ARBA" id="ARBA00022737"/>
    </source>
</evidence>
<dbReference type="GO" id="GO:0005096">
    <property type="term" value="F:GTPase activator activity"/>
    <property type="evidence" value="ECO:0007669"/>
    <property type="project" value="UniProtKB-KW"/>
</dbReference>
<name>A0A0D3JB48_EMIH1</name>
<evidence type="ECO:0000256" key="1">
    <source>
        <dbReference type="ARBA" id="ARBA00022468"/>
    </source>
</evidence>
<dbReference type="RefSeq" id="XP_005773162.1">
    <property type="nucleotide sequence ID" value="XM_005773105.1"/>
</dbReference>
<dbReference type="PRINTS" id="PR00081">
    <property type="entry name" value="GDHRDH"/>
</dbReference>
<dbReference type="PANTHER" id="PTHR24113:SF12">
    <property type="entry name" value="RAN GTPASE-ACTIVATING PROTEIN 1"/>
    <property type="match status" value="1"/>
</dbReference>
<reference evidence="4" key="2">
    <citation type="submission" date="2024-10" db="UniProtKB">
        <authorList>
            <consortium name="EnsemblProtists"/>
        </authorList>
    </citation>
    <scope>IDENTIFICATION</scope>
</reference>
<dbReference type="SUPFAM" id="SSF52047">
    <property type="entry name" value="RNI-like"/>
    <property type="match status" value="1"/>
</dbReference>
<reference evidence="5" key="1">
    <citation type="journal article" date="2013" name="Nature">
        <title>Pan genome of the phytoplankton Emiliania underpins its global distribution.</title>
        <authorList>
            <person name="Read B.A."/>
            <person name="Kegel J."/>
            <person name="Klute M.J."/>
            <person name="Kuo A."/>
            <person name="Lefebvre S.C."/>
            <person name="Maumus F."/>
            <person name="Mayer C."/>
            <person name="Miller J."/>
            <person name="Monier A."/>
            <person name="Salamov A."/>
            <person name="Young J."/>
            <person name="Aguilar M."/>
            <person name="Claverie J.M."/>
            <person name="Frickenhaus S."/>
            <person name="Gonzalez K."/>
            <person name="Herman E.K."/>
            <person name="Lin Y.C."/>
            <person name="Napier J."/>
            <person name="Ogata H."/>
            <person name="Sarno A.F."/>
            <person name="Shmutz J."/>
            <person name="Schroeder D."/>
            <person name="de Vargas C."/>
            <person name="Verret F."/>
            <person name="von Dassow P."/>
            <person name="Valentin K."/>
            <person name="Van de Peer Y."/>
            <person name="Wheeler G."/>
            <person name="Dacks J.B."/>
            <person name="Delwiche C.F."/>
            <person name="Dyhrman S.T."/>
            <person name="Glockner G."/>
            <person name="John U."/>
            <person name="Richards T."/>
            <person name="Worden A.Z."/>
            <person name="Zhang X."/>
            <person name="Grigoriev I.V."/>
            <person name="Allen A.E."/>
            <person name="Bidle K."/>
            <person name="Borodovsky M."/>
            <person name="Bowler C."/>
            <person name="Brownlee C."/>
            <person name="Cock J.M."/>
            <person name="Elias M."/>
            <person name="Gladyshev V.N."/>
            <person name="Groth M."/>
            <person name="Guda C."/>
            <person name="Hadaegh A."/>
            <person name="Iglesias-Rodriguez M.D."/>
            <person name="Jenkins J."/>
            <person name="Jones B.M."/>
            <person name="Lawson T."/>
            <person name="Leese F."/>
            <person name="Lindquist E."/>
            <person name="Lobanov A."/>
            <person name="Lomsadze A."/>
            <person name="Malik S.B."/>
            <person name="Marsh M.E."/>
            <person name="Mackinder L."/>
            <person name="Mock T."/>
            <person name="Mueller-Roeber B."/>
            <person name="Pagarete A."/>
            <person name="Parker M."/>
            <person name="Probert I."/>
            <person name="Quesneville H."/>
            <person name="Raines C."/>
            <person name="Rensing S.A."/>
            <person name="Riano-Pachon D.M."/>
            <person name="Richier S."/>
            <person name="Rokitta S."/>
            <person name="Shiraiwa Y."/>
            <person name="Soanes D.M."/>
            <person name="van der Giezen M."/>
            <person name="Wahlund T.M."/>
            <person name="Williams B."/>
            <person name="Wilson W."/>
            <person name="Wolfe G."/>
            <person name="Wurch L.L."/>
        </authorList>
    </citation>
    <scope>NUCLEOTIDE SEQUENCE</scope>
</reference>
<dbReference type="EnsemblProtists" id="EOD20733">
    <property type="protein sequence ID" value="EOD20733"/>
    <property type="gene ID" value="EMIHUDRAFT_458519"/>
</dbReference>
<dbReference type="KEGG" id="ehx:EMIHUDRAFT_458519"/>
<dbReference type="Proteomes" id="UP000013827">
    <property type="component" value="Unassembled WGS sequence"/>
</dbReference>
<dbReference type="SUPFAM" id="SSF51735">
    <property type="entry name" value="NAD(P)-binding Rossmann-fold domains"/>
    <property type="match status" value="1"/>
</dbReference>
<keyword evidence="3" id="KW-0677">Repeat</keyword>
<dbReference type="GO" id="GO:0006913">
    <property type="term" value="P:nucleocytoplasmic transport"/>
    <property type="evidence" value="ECO:0007669"/>
    <property type="project" value="TreeGrafter"/>
</dbReference>
<dbReference type="GO" id="GO:0005634">
    <property type="term" value="C:nucleus"/>
    <property type="evidence" value="ECO:0007669"/>
    <property type="project" value="TreeGrafter"/>
</dbReference>
<dbReference type="GO" id="GO:0005829">
    <property type="term" value="C:cytosol"/>
    <property type="evidence" value="ECO:0007669"/>
    <property type="project" value="TreeGrafter"/>
</dbReference>
<dbReference type="eggNOG" id="KOG4308">
    <property type="taxonomic scope" value="Eukaryota"/>
</dbReference>
<dbReference type="InterPro" id="IPR002347">
    <property type="entry name" value="SDR_fam"/>
</dbReference>